<proteinExistence type="predicted"/>
<dbReference type="Proteomes" id="UP000789396">
    <property type="component" value="Unassembled WGS sequence"/>
</dbReference>
<evidence type="ECO:0000313" key="1">
    <source>
        <dbReference type="EMBL" id="CAG8779269.1"/>
    </source>
</evidence>
<dbReference type="EMBL" id="CAJVPZ010051587">
    <property type="protein sequence ID" value="CAG8779269.1"/>
    <property type="molecule type" value="Genomic_DNA"/>
</dbReference>
<keyword evidence="2" id="KW-1185">Reference proteome</keyword>
<feature type="non-terminal residue" evidence="1">
    <location>
        <position position="1"/>
    </location>
</feature>
<sequence>NNKNELIKADFIYTTDKIRQHDPYFFKFYINKNNDQLGIEELLHEAENAIKVSEITNDVDAIALVNQVIKVEYNQISTSITITEALNCLKLRERANLTQKIKEFADFNCSNYNGTEYAINYNDNSNNYIKLKNFNLIQNVAKWLNFKIRKTVHFEESALESIRFGIGIQVCLNDFGLFNGLEDKIREFIHQRNDDYHIIVFQFSNFLFYYLKNIFEYSVGKSVKSGYDEDFDHNKPDEATNIRWIGYACRDKYPKNKNHSKKRPVPLKEDGIYSMTNNYAFKFDDNYINNIFEKKILIITDSNHTFNSDFDAFKINVLFYDFKNPFDFFLNNVMENLIYNQ</sequence>
<dbReference type="OrthoDB" id="2393901at2759"/>
<comment type="caution">
    <text evidence="1">The sequence shown here is derived from an EMBL/GenBank/DDBJ whole genome shotgun (WGS) entry which is preliminary data.</text>
</comment>
<gene>
    <name evidence="1" type="ORF">RFULGI_LOCUS15665</name>
</gene>
<reference evidence="1" key="1">
    <citation type="submission" date="2021-06" db="EMBL/GenBank/DDBJ databases">
        <authorList>
            <person name="Kallberg Y."/>
            <person name="Tangrot J."/>
            <person name="Rosling A."/>
        </authorList>
    </citation>
    <scope>NUCLEOTIDE SEQUENCE</scope>
    <source>
        <strain evidence="1">IN212</strain>
    </source>
</reference>
<name>A0A9N9NWI9_9GLOM</name>
<protein>
    <submittedName>
        <fullName evidence="1">4051_t:CDS:1</fullName>
    </submittedName>
</protein>
<organism evidence="1 2">
    <name type="scientific">Racocetra fulgida</name>
    <dbReference type="NCBI Taxonomy" id="60492"/>
    <lineage>
        <taxon>Eukaryota</taxon>
        <taxon>Fungi</taxon>
        <taxon>Fungi incertae sedis</taxon>
        <taxon>Mucoromycota</taxon>
        <taxon>Glomeromycotina</taxon>
        <taxon>Glomeromycetes</taxon>
        <taxon>Diversisporales</taxon>
        <taxon>Gigasporaceae</taxon>
        <taxon>Racocetra</taxon>
    </lineage>
</organism>
<dbReference type="AlphaFoldDB" id="A0A9N9NWI9"/>
<accession>A0A9N9NWI9</accession>
<evidence type="ECO:0000313" key="2">
    <source>
        <dbReference type="Proteomes" id="UP000789396"/>
    </source>
</evidence>